<keyword evidence="10" id="KW-0833">Ubl conjugation pathway</keyword>
<dbReference type="Gene3D" id="3.30.40.10">
    <property type="entry name" value="Zinc/RING finger domain, C3HC4 (zinc finger)"/>
    <property type="match status" value="1"/>
</dbReference>
<evidence type="ECO:0000256" key="8">
    <source>
        <dbReference type="ARBA" id="ARBA00022723"/>
    </source>
</evidence>
<dbReference type="SMART" id="SM00184">
    <property type="entry name" value="RING"/>
    <property type="match status" value="1"/>
</dbReference>
<protein>
    <recommendedName>
        <fullName evidence="5">RING-type E3 ubiquitin transferase</fullName>
        <ecNumber evidence="5">2.3.2.27</ecNumber>
    </recommendedName>
</protein>
<dbReference type="EMBL" id="CAJNOC010000715">
    <property type="protein sequence ID" value="CAF0795287.1"/>
    <property type="molecule type" value="Genomic_DNA"/>
</dbReference>
<dbReference type="Proteomes" id="UP000663879">
    <property type="component" value="Unassembled WGS sequence"/>
</dbReference>
<dbReference type="InterPro" id="IPR057992">
    <property type="entry name" value="TPR_SYVN1_N"/>
</dbReference>
<comment type="pathway">
    <text evidence="3">Protein modification; protein ubiquitination.</text>
</comment>
<dbReference type="PANTHER" id="PTHR22763">
    <property type="entry name" value="RING ZINC FINGER PROTEIN"/>
    <property type="match status" value="1"/>
</dbReference>
<dbReference type="SUPFAM" id="SSF57850">
    <property type="entry name" value="RING/U-box"/>
    <property type="match status" value="1"/>
</dbReference>
<reference evidence="19" key="1">
    <citation type="submission" date="2021-02" db="EMBL/GenBank/DDBJ databases">
        <authorList>
            <person name="Nowell W R."/>
        </authorList>
    </citation>
    <scope>NUCLEOTIDE SEQUENCE</scope>
    <source>
        <strain evidence="19">Ploen Becks lab</strain>
    </source>
</reference>
<evidence type="ECO:0000256" key="4">
    <source>
        <dbReference type="ARBA" id="ARBA00010089"/>
    </source>
</evidence>
<dbReference type="InterPro" id="IPR001841">
    <property type="entry name" value="Znf_RING"/>
</dbReference>
<keyword evidence="14 17" id="KW-0472">Membrane</keyword>
<evidence type="ECO:0000313" key="19">
    <source>
        <dbReference type="EMBL" id="CAF0795287.1"/>
    </source>
</evidence>
<feature type="transmembrane region" description="Helical" evidence="17">
    <location>
        <begin position="174"/>
        <end position="192"/>
    </location>
</feature>
<evidence type="ECO:0000256" key="12">
    <source>
        <dbReference type="ARBA" id="ARBA00022833"/>
    </source>
</evidence>
<keyword evidence="8" id="KW-0479">Metal-binding</keyword>
<gene>
    <name evidence="19" type="ORF">OXX778_LOCUS6182</name>
</gene>
<keyword evidence="20" id="KW-1185">Reference proteome</keyword>
<evidence type="ECO:0000256" key="15">
    <source>
        <dbReference type="PROSITE-ProRule" id="PRU00175"/>
    </source>
</evidence>
<dbReference type="SMART" id="SM00744">
    <property type="entry name" value="RINGv"/>
    <property type="match status" value="1"/>
</dbReference>
<evidence type="ECO:0000256" key="14">
    <source>
        <dbReference type="ARBA" id="ARBA00023136"/>
    </source>
</evidence>
<feature type="transmembrane region" description="Helical" evidence="17">
    <location>
        <begin position="212"/>
        <end position="232"/>
    </location>
</feature>
<evidence type="ECO:0000256" key="5">
    <source>
        <dbReference type="ARBA" id="ARBA00012483"/>
    </source>
</evidence>
<dbReference type="AlphaFoldDB" id="A0A813SGQ6"/>
<evidence type="ECO:0000256" key="7">
    <source>
        <dbReference type="ARBA" id="ARBA00022692"/>
    </source>
</evidence>
<sequence length="548" mass="63269">MVRFRSELVILISFLLTLTVIINAFLHKKQFYPSIVYLTKSNSSMAVIYLQAFVLTLLVGKLMNKIFFGQLRAIELEHLFERSWYAITETCLAFTVFRDDFSPRFVTMFTLLLFLKCFHWLAEDRVEYMERSPNITLLFHSRIVGLMALLMLLDLHFVNLAYAHTMAKGASVQLVFGFEYAILFVNILSTMTKYLLHTIDLQNENPWENKGIFILYSDLILGFIRVLLYLTFMSLMFKIHTFPLFAIRPMYLSLRSFKKSLNDVILSRRAIRNLNIMYPDVTPEQLSQYPDTICIICREEMTAQNGDNSQQIKKLPCDHIFHKSCLRSWFQRQQTCPTCRTSILRPPAPQQQANQPQQPPQQQQQPETEPATPLNNRIPTNPNFFINNNRNNIGSIPSDFFANMPGFAAPPLPPFAFMPPPLPPLNLNGLSDQDLNQMEGNERHNVEARIHCLRNISTLLNASMLQMQQYMNICAASSHLENLTQTKTSIENDLKFINIPEVTNKPAKESDETVTSSTNVKQVEEEDESDAIRRRRLQLFEAKSSSQN</sequence>
<evidence type="ECO:0000256" key="9">
    <source>
        <dbReference type="ARBA" id="ARBA00022771"/>
    </source>
</evidence>
<evidence type="ECO:0000256" key="10">
    <source>
        <dbReference type="ARBA" id="ARBA00022786"/>
    </source>
</evidence>
<evidence type="ECO:0000256" key="17">
    <source>
        <dbReference type="SAM" id="Phobius"/>
    </source>
</evidence>
<evidence type="ECO:0000256" key="6">
    <source>
        <dbReference type="ARBA" id="ARBA00022679"/>
    </source>
</evidence>
<dbReference type="GO" id="GO:0008270">
    <property type="term" value="F:zinc ion binding"/>
    <property type="evidence" value="ECO:0007669"/>
    <property type="project" value="UniProtKB-KW"/>
</dbReference>
<feature type="region of interest" description="Disordered" evidence="16">
    <location>
        <begin position="505"/>
        <end position="531"/>
    </location>
</feature>
<evidence type="ECO:0000313" key="20">
    <source>
        <dbReference type="Proteomes" id="UP000663879"/>
    </source>
</evidence>
<dbReference type="EC" id="2.3.2.27" evidence="5"/>
<dbReference type="Pfam" id="PF13639">
    <property type="entry name" value="zf-RING_2"/>
    <property type="match status" value="1"/>
</dbReference>
<feature type="compositionally biased region" description="Low complexity" evidence="16">
    <location>
        <begin position="350"/>
        <end position="381"/>
    </location>
</feature>
<dbReference type="PROSITE" id="PS50089">
    <property type="entry name" value="ZF_RING_2"/>
    <property type="match status" value="1"/>
</dbReference>
<organism evidence="19 20">
    <name type="scientific">Brachionus calyciflorus</name>
    <dbReference type="NCBI Taxonomy" id="104777"/>
    <lineage>
        <taxon>Eukaryota</taxon>
        <taxon>Metazoa</taxon>
        <taxon>Spiralia</taxon>
        <taxon>Gnathifera</taxon>
        <taxon>Rotifera</taxon>
        <taxon>Eurotatoria</taxon>
        <taxon>Monogononta</taxon>
        <taxon>Pseudotrocha</taxon>
        <taxon>Ploima</taxon>
        <taxon>Brachionidae</taxon>
        <taxon>Brachionus</taxon>
    </lineage>
</organism>
<dbReference type="InterPro" id="IPR050731">
    <property type="entry name" value="HRD1_E3_ubiq-ligases"/>
</dbReference>
<evidence type="ECO:0000259" key="18">
    <source>
        <dbReference type="PROSITE" id="PS50089"/>
    </source>
</evidence>
<evidence type="ECO:0000256" key="3">
    <source>
        <dbReference type="ARBA" id="ARBA00004906"/>
    </source>
</evidence>
<dbReference type="InterPro" id="IPR013083">
    <property type="entry name" value="Znf_RING/FYVE/PHD"/>
</dbReference>
<dbReference type="GO" id="GO:0005789">
    <property type="term" value="C:endoplasmic reticulum membrane"/>
    <property type="evidence" value="ECO:0007669"/>
    <property type="project" value="UniProtKB-SubCell"/>
</dbReference>
<dbReference type="InterPro" id="IPR011016">
    <property type="entry name" value="Znf_RING-CH"/>
</dbReference>
<feature type="transmembrane region" description="Helical" evidence="17">
    <location>
        <begin position="142"/>
        <end position="162"/>
    </location>
</feature>
<proteinExistence type="inferred from homology"/>
<dbReference type="Pfam" id="PF25563">
    <property type="entry name" value="TPR_SYVN1_N"/>
    <property type="match status" value="1"/>
</dbReference>
<keyword evidence="6" id="KW-0808">Transferase</keyword>
<feature type="transmembrane region" description="Helical" evidence="17">
    <location>
        <begin position="7"/>
        <end position="26"/>
    </location>
</feature>
<dbReference type="PANTHER" id="PTHR22763:SF184">
    <property type="entry name" value="E3 UBIQUITIN-PROTEIN LIGASE SYNOVIOLIN"/>
    <property type="match status" value="1"/>
</dbReference>
<comment type="catalytic activity">
    <reaction evidence="1">
        <text>S-ubiquitinyl-[E2 ubiquitin-conjugating enzyme]-L-cysteine + [acceptor protein]-L-lysine = [E2 ubiquitin-conjugating enzyme]-L-cysteine + N(6)-ubiquitinyl-[acceptor protein]-L-lysine.</text>
        <dbReference type="EC" id="2.3.2.27"/>
    </reaction>
</comment>
<dbReference type="FunFam" id="3.30.40.10:FF:000088">
    <property type="entry name" value="E3 ubiquitin-protein ligase synoviolin"/>
    <property type="match status" value="1"/>
</dbReference>
<name>A0A813SGQ6_9BILA</name>
<dbReference type="GO" id="GO:0043161">
    <property type="term" value="P:proteasome-mediated ubiquitin-dependent protein catabolic process"/>
    <property type="evidence" value="ECO:0007669"/>
    <property type="project" value="TreeGrafter"/>
</dbReference>
<dbReference type="InterPro" id="IPR058051">
    <property type="entry name" value="Znf_RING_synoviolin"/>
</dbReference>
<dbReference type="OrthoDB" id="7759664at2759"/>
<dbReference type="GO" id="GO:0016567">
    <property type="term" value="P:protein ubiquitination"/>
    <property type="evidence" value="ECO:0007669"/>
    <property type="project" value="UniProtKB-UniPathway"/>
</dbReference>
<evidence type="ECO:0000256" key="11">
    <source>
        <dbReference type="ARBA" id="ARBA00022824"/>
    </source>
</evidence>
<accession>A0A813SGQ6</accession>
<keyword evidence="9 15" id="KW-0863">Zinc-finger</keyword>
<dbReference type="GO" id="GO:0061630">
    <property type="term" value="F:ubiquitin protein ligase activity"/>
    <property type="evidence" value="ECO:0007669"/>
    <property type="project" value="UniProtKB-EC"/>
</dbReference>
<feature type="region of interest" description="Disordered" evidence="16">
    <location>
        <begin position="341"/>
        <end position="381"/>
    </location>
</feature>
<keyword evidence="7 17" id="KW-0812">Transmembrane</keyword>
<dbReference type="GO" id="GO:0036503">
    <property type="term" value="P:ERAD pathway"/>
    <property type="evidence" value="ECO:0007669"/>
    <property type="project" value="TreeGrafter"/>
</dbReference>
<evidence type="ECO:0000256" key="2">
    <source>
        <dbReference type="ARBA" id="ARBA00004477"/>
    </source>
</evidence>
<comment type="similarity">
    <text evidence="4">Belongs to the HRD1 family.</text>
</comment>
<comment type="subcellular location">
    <subcellularLocation>
        <location evidence="2">Endoplasmic reticulum membrane</location>
        <topology evidence="2">Multi-pass membrane protein</topology>
    </subcellularLocation>
</comment>
<feature type="domain" description="RING-type" evidence="18">
    <location>
        <begin position="294"/>
        <end position="340"/>
    </location>
</feature>
<keyword evidence="11" id="KW-0256">Endoplasmic reticulum</keyword>
<dbReference type="UniPathway" id="UPA00143"/>
<keyword evidence="12" id="KW-0862">Zinc</keyword>
<evidence type="ECO:0000256" key="1">
    <source>
        <dbReference type="ARBA" id="ARBA00000900"/>
    </source>
</evidence>
<evidence type="ECO:0000256" key="13">
    <source>
        <dbReference type="ARBA" id="ARBA00022989"/>
    </source>
</evidence>
<evidence type="ECO:0000256" key="16">
    <source>
        <dbReference type="SAM" id="MobiDB-lite"/>
    </source>
</evidence>
<dbReference type="CDD" id="cd16479">
    <property type="entry name" value="RING-H2_synoviolin"/>
    <property type="match status" value="1"/>
</dbReference>
<comment type="caution">
    <text evidence="19">The sequence shown here is derived from an EMBL/GenBank/DDBJ whole genome shotgun (WGS) entry which is preliminary data.</text>
</comment>
<feature type="transmembrane region" description="Helical" evidence="17">
    <location>
        <begin position="46"/>
        <end position="63"/>
    </location>
</feature>
<keyword evidence="13 17" id="KW-1133">Transmembrane helix</keyword>